<dbReference type="EMBL" id="WIGM01001098">
    <property type="protein sequence ID" value="KAF6805072.1"/>
    <property type="molecule type" value="Genomic_DNA"/>
</dbReference>
<evidence type="ECO:0000313" key="2">
    <source>
        <dbReference type="Proteomes" id="UP000639643"/>
    </source>
</evidence>
<organism evidence="1 2">
    <name type="scientific">Colletotrichum musicola</name>
    <dbReference type="NCBI Taxonomy" id="2175873"/>
    <lineage>
        <taxon>Eukaryota</taxon>
        <taxon>Fungi</taxon>
        <taxon>Dikarya</taxon>
        <taxon>Ascomycota</taxon>
        <taxon>Pezizomycotina</taxon>
        <taxon>Sordariomycetes</taxon>
        <taxon>Hypocreomycetidae</taxon>
        <taxon>Glomerellales</taxon>
        <taxon>Glomerellaceae</taxon>
        <taxon>Colletotrichum</taxon>
        <taxon>Colletotrichum orchidearum species complex</taxon>
    </lineage>
</organism>
<name>A0A8H6J298_9PEZI</name>
<dbReference type="Proteomes" id="UP000639643">
    <property type="component" value="Unassembled WGS sequence"/>
</dbReference>
<sequence>MHYVYLADLIALLSSDNHDTLCRLIPASNMSFWKSFKSRWSYKPPPKYDLSTLTSTYPVCDDNLLFSRETRVVSLVWENEQIERTNFHVALY</sequence>
<reference evidence="1" key="1">
    <citation type="journal article" date="2020" name="Phytopathology">
        <title>Genome Sequence Resources of Colletotrichum truncatum, C. plurivorum, C. musicola, and C. sojae: Four Species Pathogenic to Soybean (Glycine max).</title>
        <authorList>
            <person name="Rogerio F."/>
            <person name="Boufleur T.R."/>
            <person name="Ciampi-Guillardi M."/>
            <person name="Sukno S.A."/>
            <person name="Thon M.R."/>
            <person name="Massola Junior N.S."/>
            <person name="Baroncelli R."/>
        </authorList>
    </citation>
    <scope>NUCLEOTIDE SEQUENCE</scope>
    <source>
        <strain evidence="1">LFN0074</strain>
    </source>
</reference>
<comment type="caution">
    <text evidence="1">The sequence shown here is derived from an EMBL/GenBank/DDBJ whole genome shotgun (WGS) entry which is preliminary data.</text>
</comment>
<protein>
    <submittedName>
        <fullName evidence="1">Uncharacterized protein</fullName>
    </submittedName>
</protein>
<proteinExistence type="predicted"/>
<dbReference type="AlphaFoldDB" id="A0A8H6J298"/>
<accession>A0A8H6J298</accession>
<keyword evidence="2" id="KW-1185">Reference proteome</keyword>
<gene>
    <name evidence="1" type="ORF">CMUS01_14705</name>
</gene>
<evidence type="ECO:0000313" key="1">
    <source>
        <dbReference type="EMBL" id="KAF6805072.1"/>
    </source>
</evidence>